<gene>
    <name evidence="1" type="ORF">PsorP6_009889</name>
</gene>
<name>A0ACC0W0S2_9STRA</name>
<keyword evidence="2" id="KW-1185">Reference proteome</keyword>
<dbReference type="EMBL" id="CM047584">
    <property type="protein sequence ID" value="KAI9912137.1"/>
    <property type="molecule type" value="Genomic_DNA"/>
</dbReference>
<protein>
    <submittedName>
        <fullName evidence="1">Uncharacterized protein</fullName>
    </submittedName>
</protein>
<evidence type="ECO:0000313" key="2">
    <source>
        <dbReference type="Proteomes" id="UP001163321"/>
    </source>
</evidence>
<proteinExistence type="predicted"/>
<sequence length="209" mass="24565">MYYPTPALLVESQGPPQKFAFPSLLPKSIKISDEEIERRIVIRMDELRKEMQEEVATLDSNDSVIILKLTMVIFGSGMEFICRSFFRSVVFHADYAPKYRIIQLSYFVKYSRVNRNIFDYSQFIEDAERLSIVVYYFVEKYSEPMESHFWRFQIIMRDFIILRSDSLTPSYHYLSSTVYLLFTCLAQEPGLFRLVYARGDLLPGVDGFG</sequence>
<reference evidence="1 2" key="1">
    <citation type="journal article" date="2022" name="bioRxiv">
        <title>The genome of the oomycete Peronosclerospora sorghi, a cosmopolitan pathogen of maize and sorghum, is inflated with dispersed pseudogenes.</title>
        <authorList>
            <person name="Fletcher K."/>
            <person name="Martin F."/>
            <person name="Isakeit T."/>
            <person name="Cavanaugh K."/>
            <person name="Magill C."/>
            <person name="Michelmore R."/>
        </authorList>
    </citation>
    <scope>NUCLEOTIDE SEQUENCE [LARGE SCALE GENOMIC DNA]</scope>
    <source>
        <strain evidence="1">P6</strain>
    </source>
</reference>
<dbReference type="Proteomes" id="UP001163321">
    <property type="component" value="Chromosome 5"/>
</dbReference>
<organism evidence="1 2">
    <name type="scientific">Peronosclerospora sorghi</name>
    <dbReference type="NCBI Taxonomy" id="230839"/>
    <lineage>
        <taxon>Eukaryota</taxon>
        <taxon>Sar</taxon>
        <taxon>Stramenopiles</taxon>
        <taxon>Oomycota</taxon>
        <taxon>Peronosporomycetes</taxon>
        <taxon>Peronosporales</taxon>
        <taxon>Peronosporaceae</taxon>
        <taxon>Peronosclerospora</taxon>
    </lineage>
</organism>
<accession>A0ACC0W0S2</accession>
<evidence type="ECO:0000313" key="1">
    <source>
        <dbReference type="EMBL" id="KAI9912137.1"/>
    </source>
</evidence>
<comment type="caution">
    <text evidence="1">The sequence shown here is derived from an EMBL/GenBank/DDBJ whole genome shotgun (WGS) entry which is preliminary data.</text>
</comment>